<dbReference type="EMBL" id="SZZH01000001">
    <property type="protein sequence ID" value="TKV60403.1"/>
    <property type="molecule type" value="Genomic_DNA"/>
</dbReference>
<evidence type="ECO:0000256" key="5">
    <source>
        <dbReference type="ARBA" id="ARBA00022927"/>
    </source>
</evidence>
<keyword evidence="4 9" id="KW-0812">Transmembrane</keyword>
<feature type="region of interest" description="Disordered" evidence="10">
    <location>
        <begin position="89"/>
        <end position="138"/>
    </location>
</feature>
<accession>A0A4U6QJ22</accession>
<keyword evidence="8 9" id="KW-0472">Membrane</keyword>
<comment type="function">
    <text evidence="9">Part of the twin-arginine translocation (Tat) system that transports large folded proteins containing a characteristic twin-arginine motif in their signal peptide across membranes. Together with TatC, TatB is part of a receptor directly interacting with Tat signal peptides. TatB may form an oligomeric binding site that transiently accommodates folded Tat precursor proteins before their translocation.</text>
</comment>
<dbReference type="Pfam" id="PF02416">
    <property type="entry name" value="TatA_B_E"/>
    <property type="match status" value="1"/>
</dbReference>
<dbReference type="GO" id="GO:0033281">
    <property type="term" value="C:TAT protein transport complex"/>
    <property type="evidence" value="ECO:0007669"/>
    <property type="project" value="UniProtKB-UniRule"/>
</dbReference>
<proteinExistence type="inferred from homology"/>
<reference evidence="12 13" key="1">
    <citation type="submission" date="2019-05" db="EMBL/GenBank/DDBJ databases">
        <title>Nakamurella sp. N5BH11, whole genome shotgun sequence.</title>
        <authorList>
            <person name="Tuo L."/>
        </authorList>
    </citation>
    <scope>NUCLEOTIDE SEQUENCE [LARGE SCALE GENOMIC DNA]</scope>
    <source>
        <strain evidence="12 13">N5BH11</strain>
    </source>
</reference>
<evidence type="ECO:0000256" key="2">
    <source>
        <dbReference type="ARBA" id="ARBA00022448"/>
    </source>
</evidence>
<gene>
    <name evidence="9" type="primary">tatB</name>
    <name evidence="12" type="ORF">FDO65_01405</name>
</gene>
<keyword evidence="7 9" id="KW-0811">Translocation</keyword>
<dbReference type="GO" id="GO:0043953">
    <property type="term" value="P:protein transport by the Tat complex"/>
    <property type="evidence" value="ECO:0007669"/>
    <property type="project" value="UniProtKB-UniRule"/>
</dbReference>
<evidence type="ECO:0000313" key="13">
    <source>
        <dbReference type="Proteomes" id="UP000306985"/>
    </source>
</evidence>
<keyword evidence="5 9" id="KW-0653">Protein transport</keyword>
<dbReference type="AlphaFoldDB" id="A0A4U6QJ22"/>
<dbReference type="GO" id="GO:0008320">
    <property type="term" value="F:protein transmembrane transporter activity"/>
    <property type="evidence" value="ECO:0007669"/>
    <property type="project" value="UniProtKB-UniRule"/>
</dbReference>
<evidence type="ECO:0000256" key="7">
    <source>
        <dbReference type="ARBA" id="ARBA00023010"/>
    </source>
</evidence>
<comment type="subcellular location">
    <subcellularLocation>
        <location evidence="9">Cell membrane</location>
        <topology evidence="9">Single-pass membrane protein</topology>
    </subcellularLocation>
    <subcellularLocation>
        <location evidence="1">Membrane</location>
        <topology evidence="1">Single-pass membrane protein</topology>
    </subcellularLocation>
</comment>
<dbReference type="PRINTS" id="PR01506">
    <property type="entry name" value="TATBPROTEIN"/>
</dbReference>
<comment type="caution">
    <text evidence="12">The sequence shown here is derived from an EMBL/GenBank/DDBJ whole genome shotgun (WGS) entry which is preliminary data.</text>
</comment>
<evidence type="ECO:0000256" key="8">
    <source>
        <dbReference type="ARBA" id="ARBA00023136"/>
    </source>
</evidence>
<evidence type="ECO:0000256" key="11">
    <source>
        <dbReference type="SAM" id="Phobius"/>
    </source>
</evidence>
<dbReference type="InterPro" id="IPR018448">
    <property type="entry name" value="TatB"/>
</dbReference>
<evidence type="ECO:0000256" key="6">
    <source>
        <dbReference type="ARBA" id="ARBA00022989"/>
    </source>
</evidence>
<comment type="similarity">
    <text evidence="9">Belongs to the TatB family.</text>
</comment>
<keyword evidence="13" id="KW-1185">Reference proteome</keyword>
<evidence type="ECO:0000256" key="9">
    <source>
        <dbReference type="HAMAP-Rule" id="MF_00237"/>
    </source>
</evidence>
<dbReference type="Proteomes" id="UP000306985">
    <property type="component" value="Unassembled WGS sequence"/>
</dbReference>
<feature type="transmembrane region" description="Helical" evidence="11">
    <location>
        <begin position="6"/>
        <end position="22"/>
    </location>
</feature>
<protein>
    <recommendedName>
        <fullName evidence="9">Sec-independent protein translocase protein TatB</fullName>
    </recommendedName>
</protein>
<evidence type="ECO:0000256" key="1">
    <source>
        <dbReference type="ARBA" id="ARBA00004167"/>
    </source>
</evidence>
<name>A0A4U6QJ22_9ACTN</name>
<evidence type="ECO:0000256" key="10">
    <source>
        <dbReference type="SAM" id="MobiDB-lite"/>
    </source>
</evidence>
<comment type="subunit">
    <text evidence="9">The Tat system comprises two distinct complexes: a TatABC complex, containing multiple copies of TatA, TatB and TatC subunits, and a separate TatA complex, containing only TatA subunits. Substrates initially bind to the TatABC complex, which probably triggers association of the separate TatA complex to form the active translocon.</text>
</comment>
<evidence type="ECO:0000313" key="12">
    <source>
        <dbReference type="EMBL" id="TKV60403.1"/>
    </source>
</evidence>
<evidence type="ECO:0000256" key="4">
    <source>
        <dbReference type="ARBA" id="ARBA00022692"/>
    </source>
</evidence>
<keyword evidence="3 9" id="KW-1003">Cell membrane</keyword>
<organism evidence="12 13">
    <name type="scientific">Nakamurella flava</name>
    <dbReference type="NCBI Taxonomy" id="2576308"/>
    <lineage>
        <taxon>Bacteria</taxon>
        <taxon>Bacillati</taxon>
        <taxon>Actinomycetota</taxon>
        <taxon>Actinomycetes</taxon>
        <taxon>Nakamurellales</taxon>
        <taxon>Nakamurellaceae</taxon>
        <taxon>Nakamurella</taxon>
    </lineage>
</organism>
<evidence type="ECO:0000256" key="3">
    <source>
        <dbReference type="ARBA" id="ARBA00022475"/>
    </source>
</evidence>
<sequence length="138" mass="14417">MMFGLSWTQIGIIVVVGVFVLGPERIPTAVRFVADGTTKVRGMVSGAQDGLRREIGPELDELRRQVAELQGLRDLIDLRDLHPQRLIGGALAASSDPAGPAPVRPPAGPSLHKTPAPADIPSSSGPSATPDVTAATIR</sequence>
<dbReference type="HAMAP" id="MF_00237">
    <property type="entry name" value="TatB"/>
    <property type="match status" value="1"/>
</dbReference>
<keyword evidence="6 9" id="KW-1133">Transmembrane helix</keyword>
<feature type="compositionally biased region" description="Pro residues" evidence="10">
    <location>
        <begin position="99"/>
        <end position="108"/>
    </location>
</feature>
<keyword evidence="2 9" id="KW-0813">Transport</keyword>
<dbReference type="Gene3D" id="1.20.5.3310">
    <property type="match status" value="1"/>
</dbReference>
<dbReference type="InterPro" id="IPR003369">
    <property type="entry name" value="TatA/B/E"/>
</dbReference>